<reference evidence="6" key="1">
    <citation type="submission" date="2015-06" db="EMBL/GenBank/DDBJ databases">
        <title>Complete genome sequence and metabolic analysis of phthalate degradation pathway in Gordonia sp. QH-11.</title>
        <authorList>
            <person name="Jin D."/>
            <person name="Kong X."/>
            <person name="Bai Z."/>
        </authorList>
    </citation>
    <scope>NUCLEOTIDE SEQUENCE [LARGE SCALE GENOMIC DNA]</scope>
    <source>
        <strain evidence="6">QH-11</strain>
    </source>
</reference>
<dbReference type="Gene3D" id="1.10.10.10">
    <property type="entry name" value="Winged helix-like DNA-binding domain superfamily/Winged helix DNA-binding domain"/>
    <property type="match status" value="1"/>
</dbReference>
<evidence type="ECO:0000313" key="6">
    <source>
        <dbReference type="Proteomes" id="UP000063789"/>
    </source>
</evidence>
<dbReference type="SUPFAM" id="SSF46785">
    <property type="entry name" value="Winged helix' DNA-binding domain"/>
    <property type="match status" value="1"/>
</dbReference>
<name>A0A0N7FUD5_9ACTN</name>
<evidence type="ECO:0000256" key="2">
    <source>
        <dbReference type="ARBA" id="ARBA00023125"/>
    </source>
</evidence>
<protein>
    <recommendedName>
        <fullName evidence="4">HTH gntR-type domain-containing protein</fullName>
    </recommendedName>
</protein>
<dbReference type="AlphaFoldDB" id="A0A0N7FUD5"/>
<keyword evidence="2" id="KW-0238">DNA-binding</keyword>
<dbReference type="PATRIC" id="fig|1136941.3.peg.1117"/>
<dbReference type="GO" id="GO:0003700">
    <property type="term" value="F:DNA-binding transcription factor activity"/>
    <property type="evidence" value="ECO:0007669"/>
    <property type="project" value="InterPro"/>
</dbReference>
<proteinExistence type="predicted"/>
<dbReference type="PROSITE" id="PS50949">
    <property type="entry name" value="HTH_GNTR"/>
    <property type="match status" value="1"/>
</dbReference>
<dbReference type="PANTHER" id="PTHR38445">
    <property type="entry name" value="HTH-TYPE TRANSCRIPTIONAL REPRESSOR YTRA"/>
    <property type="match status" value="1"/>
</dbReference>
<dbReference type="PANTHER" id="PTHR38445:SF9">
    <property type="entry name" value="HTH-TYPE TRANSCRIPTIONAL REPRESSOR YTRA"/>
    <property type="match status" value="1"/>
</dbReference>
<dbReference type="CDD" id="cd07377">
    <property type="entry name" value="WHTH_GntR"/>
    <property type="match status" value="1"/>
</dbReference>
<dbReference type="InterPro" id="IPR036388">
    <property type="entry name" value="WH-like_DNA-bd_sf"/>
</dbReference>
<dbReference type="SMART" id="SM00345">
    <property type="entry name" value="HTH_GNTR"/>
    <property type="match status" value="1"/>
</dbReference>
<feature type="domain" description="HTH gntR-type" evidence="4">
    <location>
        <begin position="16"/>
        <end position="84"/>
    </location>
</feature>
<dbReference type="KEGG" id="goq:ACH46_05455"/>
<dbReference type="STRING" id="1136941.ACH46_05455"/>
<dbReference type="GO" id="GO:0003677">
    <property type="term" value="F:DNA binding"/>
    <property type="evidence" value="ECO:0007669"/>
    <property type="project" value="UniProtKB-KW"/>
</dbReference>
<gene>
    <name evidence="5" type="ORF">ACH46_05455</name>
</gene>
<keyword evidence="3" id="KW-0804">Transcription</keyword>
<keyword evidence="1" id="KW-0805">Transcription regulation</keyword>
<sequence>MTAPLPRIRVDDTDPTPAFEQIRRQIVAHIASGALPVGAKLPPLRQLARDLGVAVNTAGHAYRLLDETGLIVSRRGGGTRVAKVPDEMPTETPSALAEAASSYLDAVTAAGASHQEALEAVLAAIRRRQ</sequence>
<evidence type="ECO:0000313" key="5">
    <source>
        <dbReference type="EMBL" id="ALG84055.1"/>
    </source>
</evidence>
<dbReference type="RefSeq" id="WP_062392023.1">
    <property type="nucleotide sequence ID" value="NZ_CP011853.1"/>
</dbReference>
<evidence type="ECO:0000256" key="1">
    <source>
        <dbReference type="ARBA" id="ARBA00023015"/>
    </source>
</evidence>
<organism evidence="5 6">
    <name type="scientific">Gordonia phthalatica</name>
    <dbReference type="NCBI Taxonomy" id="1136941"/>
    <lineage>
        <taxon>Bacteria</taxon>
        <taxon>Bacillati</taxon>
        <taxon>Actinomycetota</taxon>
        <taxon>Actinomycetes</taxon>
        <taxon>Mycobacteriales</taxon>
        <taxon>Gordoniaceae</taxon>
        <taxon>Gordonia</taxon>
    </lineage>
</organism>
<evidence type="ECO:0000256" key="3">
    <source>
        <dbReference type="ARBA" id="ARBA00023163"/>
    </source>
</evidence>
<keyword evidence="6" id="KW-1185">Reference proteome</keyword>
<reference evidence="5 6" key="2">
    <citation type="journal article" date="2017" name="Int. J. Syst. Evol. Microbiol.">
        <title>Gordonia phthalatica sp. nov., a di-n-butyl phthalate-degrading bacterium isolated from activated sludge.</title>
        <authorList>
            <person name="Jin D."/>
            <person name="Kong X."/>
            <person name="Jia M."/>
            <person name="Yu X."/>
            <person name="Wang X."/>
            <person name="Zhuang X."/>
            <person name="Deng Y."/>
            <person name="Bai Z."/>
        </authorList>
    </citation>
    <scope>NUCLEOTIDE SEQUENCE [LARGE SCALE GENOMIC DNA]</scope>
    <source>
        <strain evidence="5 6">QH-11</strain>
    </source>
</reference>
<dbReference type="Proteomes" id="UP000063789">
    <property type="component" value="Chromosome"/>
</dbReference>
<dbReference type="Pfam" id="PF00392">
    <property type="entry name" value="GntR"/>
    <property type="match status" value="1"/>
</dbReference>
<accession>A0A0N7FUD5</accession>
<dbReference type="EMBL" id="CP011853">
    <property type="protein sequence ID" value="ALG84055.1"/>
    <property type="molecule type" value="Genomic_DNA"/>
</dbReference>
<dbReference type="OrthoDB" id="4307011at2"/>
<dbReference type="InterPro" id="IPR036390">
    <property type="entry name" value="WH_DNA-bd_sf"/>
</dbReference>
<evidence type="ECO:0000259" key="4">
    <source>
        <dbReference type="PROSITE" id="PS50949"/>
    </source>
</evidence>
<dbReference type="InterPro" id="IPR000524">
    <property type="entry name" value="Tscrpt_reg_HTH_GntR"/>
</dbReference>